<evidence type="ECO:0000313" key="2">
    <source>
        <dbReference type="Proteomes" id="UP001054837"/>
    </source>
</evidence>
<reference evidence="1 2" key="1">
    <citation type="submission" date="2021-06" db="EMBL/GenBank/DDBJ databases">
        <title>Caerostris darwini draft genome.</title>
        <authorList>
            <person name="Kono N."/>
            <person name="Arakawa K."/>
        </authorList>
    </citation>
    <scope>NUCLEOTIDE SEQUENCE [LARGE SCALE GENOMIC DNA]</scope>
</reference>
<proteinExistence type="predicted"/>
<keyword evidence="2" id="KW-1185">Reference proteome</keyword>
<protein>
    <submittedName>
        <fullName evidence="1">Uncharacterized protein</fullName>
    </submittedName>
</protein>
<sequence length="118" mass="13255">MWQLLAANKTFDVGLINGEPAILKGSAAQFEQRASVFERQGWPRKQDKKETQMSIENSVTMDTLVTDAANYIIVLLQMLAKTSLTRSNRDGERQKHMKSDVDIRALICVTPTADCKAR</sequence>
<dbReference type="EMBL" id="BPLQ01004083">
    <property type="protein sequence ID" value="GIY05464.1"/>
    <property type="molecule type" value="Genomic_DNA"/>
</dbReference>
<evidence type="ECO:0000313" key="1">
    <source>
        <dbReference type="EMBL" id="GIY05464.1"/>
    </source>
</evidence>
<dbReference type="Proteomes" id="UP001054837">
    <property type="component" value="Unassembled WGS sequence"/>
</dbReference>
<gene>
    <name evidence="1" type="ORF">CDAR_463131</name>
</gene>
<accession>A0AAV4Q7U5</accession>
<comment type="caution">
    <text evidence="1">The sequence shown here is derived from an EMBL/GenBank/DDBJ whole genome shotgun (WGS) entry which is preliminary data.</text>
</comment>
<dbReference type="AlphaFoldDB" id="A0AAV4Q7U5"/>
<name>A0AAV4Q7U5_9ARAC</name>
<organism evidence="1 2">
    <name type="scientific">Caerostris darwini</name>
    <dbReference type="NCBI Taxonomy" id="1538125"/>
    <lineage>
        <taxon>Eukaryota</taxon>
        <taxon>Metazoa</taxon>
        <taxon>Ecdysozoa</taxon>
        <taxon>Arthropoda</taxon>
        <taxon>Chelicerata</taxon>
        <taxon>Arachnida</taxon>
        <taxon>Araneae</taxon>
        <taxon>Araneomorphae</taxon>
        <taxon>Entelegynae</taxon>
        <taxon>Araneoidea</taxon>
        <taxon>Araneidae</taxon>
        <taxon>Caerostris</taxon>
    </lineage>
</organism>